<dbReference type="Proteomes" id="UP001177769">
    <property type="component" value="Chromosome"/>
</dbReference>
<dbReference type="InterPro" id="IPR036873">
    <property type="entry name" value="Rhodanese-like_dom_sf"/>
</dbReference>
<reference evidence="2" key="1">
    <citation type="submission" date="2023-01" db="EMBL/GenBank/DDBJ databases">
        <title>Whole genome sequence of Paucibacter sp. S2-9 isolated from pond sediment.</title>
        <authorList>
            <person name="Jung J.Y."/>
        </authorList>
    </citation>
    <scope>NUCLEOTIDE SEQUENCE</scope>
    <source>
        <strain evidence="2">S2-9</strain>
    </source>
</reference>
<protein>
    <submittedName>
        <fullName evidence="2">Rhodanese-like domain-containing protein</fullName>
    </submittedName>
</protein>
<dbReference type="Gene3D" id="3.40.250.10">
    <property type="entry name" value="Rhodanese-like domain"/>
    <property type="match status" value="1"/>
</dbReference>
<organism evidence="2 3">
    <name type="scientific">Paucibacter sediminis</name>
    <dbReference type="NCBI Taxonomy" id="3019553"/>
    <lineage>
        <taxon>Bacteria</taxon>
        <taxon>Pseudomonadati</taxon>
        <taxon>Pseudomonadota</taxon>
        <taxon>Betaproteobacteria</taxon>
        <taxon>Burkholderiales</taxon>
        <taxon>Sphaerotilaceae</taxon>
        <taxon>Roseateles</taxon>
    </lineage>
</organism>
<dbReference type="CDD" id="cd00158">
    <property type="entry name" value="RHOD"/>
    <property type="match status" value="1"/>
</dbReference>
<dbReference type="Pfam" id="PF00581">
    <property type="entry name" value="Rhodanese"/>
    <property type="match status" value="1"/>
</dbReference>
<evidence type="ECO:0000313" key="2">
    <source>
        <dbReference type="EMBL" id="WIT12759.1"/>
    </source>
</evidence>
<evidence type="ECO:0000259" key="1">
    <source>
        <dbReference type="PROSITE" id="PS50206"/>
    </source>
</evidence>
<dbReference type="InterPro" id="IPR050229">
    <property type="entry name" value="GlpE_sulfurtransferase"/>
</dbReference>
<evidence type="ECO:0000313" key="3">
    <source>
        <dbReference type="Proteomes" id="UP001177769"/>
    </source>
</evidence>
<keyword evidence="3" id="KW-1185">Reference proteome</keyword>
<dbReference type="KEGG" id="pais:PFX98_03855"/>
<accession>A0AA95NEL2</accession>
<dbReference type="RefSeq" id="WP_285233860.1">
    <property type="nucleotide sequence ID" value="NZ_CP116346.1"/>
</dbReference>
<dbReference type="PROSITE" id="PS50206">
    <property type="entry name" value="RHODANESE_3"/>
    <property type="match status" value="1"/>
</dbReference>
<feature type="domain" description="Rhodanese" evidence="1">
    <location>
        <begin position="32"/>
        <end position="122"/>
    </location>
</feature>
<dbReference type="PANTHER" id="PTHR43031:SF18">
    <property type="entry name" value="RHODANESE-RELATED SULFURTRANSFERASES"/>
    <property type="match status" value="1"/>
</dbReference>
<name>A0AA95NEL2_9BURK</name>
<dbReference type="EMBL" id="CP116346">
    <property type="protein sequence ID" value="WIT12759.1"/>
    <property type="molecule type" value="Genomic_DNA"/>
</dbReference>
<dbReference type="SMART" id="SM00450">
    <property type="entry name" value="RHOD"/>
    <property type="match status" value="1"/>
</dbReference>
<proteinExistence type="predicted"/>
<sequence>MNWNTGLLPIEAQMDIPPEGPGERPAEPPSALPEQALLIDVRSYAEYMQGHLPGAHCLPLPKLDVMIHELAPDPQTPLIVYCASGARAELALGQLRRLGYRQAHYGGAAMALAKQLRLPLSAGM</sequence>
<dbReference type="InterPro" id="IPR001763">
    <property type="entry name" value="Rhodanese-like_dom"/>
</dbReference>
<gene>
    <name evidence="2" type="ORF">PFX98_03855</name>
</gene>
<dbReference type="AlphaFoldDB" id="A0AA95NEL2"/>
<dbReference type="PANTHER" id="PTHR43031">
    <property type="entry name" value="FAD-DEPENDENT OXIDOREDUCTASE"/>
    <property type="match status" value="1"/>
</dbReference>
<dbReference type="SUPFAM" id="SSF52821">
    <property type="entry name" value="Rhodanese/Cell cycle control phosphatase"/>
    <property type="match status" value="1"/>
</dbReference>